<dbReference type="EMBL" id="VLJV01000001">
    <property type="protein sequence ID" value="TWH20479.1"/>
    <property type="molecule type" value="Genomic_DNA"/>
</dbReference>
<name>A0A660CG31_9PSEU</name>
<accession>A0A660CG31</accession>
<dbReference type="InterPro" id="IPR051397">
    <property type="entry name" value="Zn-ADH-like_protein"/>
</dbReference>
<dbReference type="SUPFAM" id="SSF51735">
    <property type="entry name" value="NAD(P)-binding Rossmann-fold domains"/>
    <property type="match status" value="1"/>
</dbReference>
<dbReference type="InterPro" id="IPR036291">
    <property type="entry name" value="NAD(P)-bd_dom_sf"/>
</dbReference>
<dbReference type="InterPro" id="IPR013149">
    <property type="entry name" value="ADH-like_C"/>
</dbReference>
<dbReference type="Proteomes" id="UP000317303">
    <property type="component" value="Unassembled WGS sequence"/>
</dbReference>
<feature type="domain" description="Enoyl reductase (ER)" evidence="1">
    <location>
        <begin position="10"/>
        <end position="311"/>
    </location>
</feature>
<dbReference type="SMART" id="SM00829">
    <property type="entry name" value="PKS_ER"/>
    <property type="match status" value="1"/>
</dbReference>
<sequence>MRVVWWTGPGDPDVLVPGQAPEPRPGPGEVLIDVGYAGVTFVETQLRAGRGPFRWEPPLVPGNGVGGFVADVGPGVDRTWLGCRVVSALSGTGGYAERAVAAVENVLPVPAELELADAVALLADGRTAMLLHRSGRPRAGERVLVEAAAGGVGGLLVQLAAAAGATVVGAAGGSRKAAVAKELGAAAAVDYLDPLWTDEVGPVDVVYDGVGGRIGRAAFELLRPGGRMVVHGMASGEMTEVPEEEAHARGVTVTHGLQATPELLRACTRDALAEAARGVVRPTIGLILPLGRAAEAHAQIERRAVVGKTLLAVRTSAA</sequence>
<dbReference type="Pfam" id="PF08240">
    <property type="entry name" value="ADH_N"/>
    <property type="match status" value="1"/>
</dbReference>
<evidence type="ECO:0000313" key="2">
    <source>
        <dbReference type="EMBL" id="TWH20479.1"/>
    </source>
</evidence>
<dbReference type="Gene3D" id="3.90.180.10">
    <property type="entry name" value="Medium-chain alcohol dehydrogenases, catalytic domain"/>
    <property type="match status" value="1"/>
</dbReference>
<dbReference type="PANTHER" id="PTHR43677">
    <property type="entry name" value="SHORT-CHAIN DEHYDROGENASE/REDUCTASE"/>
    <property type="match status" value="1"/>
</dbReference>
<dbReference type="RefSeq" id="WP_030533093.1">
    <property type="nucleotide sequence ID" value="NZ_JOIJ01000011.1"/>
</dbReference>
<dbReference type="OrthoDB" id="5195079at2"/>
<dbReference type="Gene3D" id="3.40.50.720">
    <property type="entry name" value="NAD(P)-binding Rossmann-like Domain"/>
    <property type="match status" value="1"/>
</dbReference>
<dbReference type="GO" id="GO:0016491">
    <property type="term" value="F:oxidoreductase activity"/>
    <property type="evidence" value="ECO:0007669"/>
    <property type="project" value="InterPro"/>
</dbReference>
<dbReference type="AlphaFoldDB" id="A0A660CG31"/>
<gene>
    <name evidence="2" type="ORF">JD82_02325</name>
</gene>
<dbReference type="InterPro" id="IPR013154">
    <property type="entry name" value="ADH-like_N"/>
</dbReference>
<organism evidence="2 3">
    <name type="scientific">Prauserella rugosa</name>
    <dbReference type="NCBI Taxonomy" id="43354"/>
    <lineage>
        <taxon>Bacteria</taxon>
        <taxon>Bacillati</taxon>
        <taxon>Actinomycetota</taxon>
        <taxon>Actinomycetes</taxon>
        <taxon>Pseudonocardiales</taxon>
        <taxon>Pseudonocardiaceae</taxon>
        <taxon>Prauserella</taxon>
    </lineage>
</organism>
<dbReference type="PANTHER" id="PTHR43677:SF4">
    <property type="entry name" value="QUINONE OXIDOREDUCTASE-LIKE PROTEIN 2"/>
    <property type="match status" value="1"/>
</dbReference>
<dbReference type="SUPFAM" id="SSF50129">
    <property type="entry name" value="GroES-like"/>
    <property type="match status" value="1"/>
</dbReference>
<dbReference type="InterPro" id="IPR020843">
    <property type="entry name" value="ER"/>
</dbReference>
<protein>
    <submittedName>
        <fullName evidence="2">NADPH2:quinone reductase</fullName>
    </submittedName>
</protein>
<dbReference type="InterPro" id="IPR011032">
    <property type="entry name" value="GroES-like_sf"/>
</dbReference>
<proteinExistence type="predicted"/>
<keyword evidence="3" id="KW-1185">Reference proteome</keyword>
<evidence type="ECO:0000259" key="1">
    <source>
        <dbReference type="SMART" id="SM00829"/>
    </source>
</evidence>
<comment type="caution">
    <text evidence="2">The sequence shown here is derived from an EMBL/GenBank/DDBJ whole genome shotgun (WGS) entry which is preliminary data.</text>
</comment>
<evidence type="ECO:0000313" key="3">
    <source>
        <dbReference type="Proteomes" id="UP000317303"/>
    </source>
</evidence>
<dbReference type="Pfam" id="PF00107">
    <property type="entry name" value="ADH_zinc_N"/>
    <property type="match status" value="1"/>
</dbReference>
<reference evidence="2 3" key="1">
    <citation type="submission" date="2019-07" db="EMBL/GenBank/DDBJ databases">
        <title>R&amp;d 2014.</title>
        <authorList>
            <person name="Klenk H.-P."/>
        </authorList>
    </citation>
    <scope>NUCLEOTIDE SEQUENCE [LARGE SCALE GENOMIC DNA]</scope>
    <source>
        <strain evidence="2 3">DSM 43194</strain>
    </source>
</reference>